<dbReference type="Pfam" id="PF01430">
    <property type="entry name" value="HSP33"/>
    <property type="match status" value="1"/>
</dbReference>
<dbReference type="SUPFAM" id="SSF64397">
    <property type="entry name" value="Hsp33 domain"/>
    <property type="match status" value="1"/>
</dbReference>
<dbReference type="InterPro" id="IPR023212">
    <property type="entry name" value="Hsp33_helix_hairpin_bin_dom_sf"/>
</dbReference>
<dbReference type="PIRSF" id="PIRSF005261">
    <property type="entry name" value="Heat_shock_Hsp33"/>
    <property type="match status" value="1"/>
</dbReference>
<dbReference type="PANTHER" id="PTHR30111:SF1">
    <property type="entry name" value="33 KDA CHAPERONIN"/>
    <property type="match status" value="1"/>
</dbReference>
<protein>
    <recommendedName>
        <fullName evidence="6">33 kDa chaperonin</fullName>
    </recommendedName>
    <alternativeName>
        <fullName evidence="6">Heat shock protein 33 homolog</fullName>
        <shortName evidence="6">HSP33</shortName>
    </alternativeName>
</protein>
<evidence type="ECO:0000256" key="6">
    <source>
        <dbReference type="HAMAP-Rule" id="MF_00117"/>
    </source>
</evidence>
<dbReference type="STRING" id="745411.B3C1_02035"/>
<evidence type="ECO:0000256" key="1">
    <source>
        <dbReference type="ARBA" id="ARBA00022490"/>
    </source>
</evidence>
<dbReference type="InterPro" id="IPR016153">
    <property type="entry name" value="Heat_shock_Hsp33_N"/>
</dbReference>
<feature type="disulfide bond" description="Redox-active" evidence="6">
    <location>
        <begin position="257"/>
        <end position="260"/>
    </location>
</feature>
<dbReference type="PANTHER" id="PTHR30111">
    <property type="entry name" value="33 KDA CHAPERONIN"/>
    <property type="match status" value="1"/>
</dbReference>
<evidence type="ECO:0000256" key="5">
    <source>
        <dbReference type="ARBA" id="ARBA00023284"/>
    </source>
</evidence>
<keyword evidence="3 6" id="KW-1015">Disulfide bond</keyword>
<dbReference type="PATRIC" id="fig|745411.4.peg.397"/>
<dbReference type="EMBL" id="AMRI01000002">
    <property type="protein sequence ID" value="EKE77552.1"/>
    <property type="molecule type" value="Genomic_DNA"/>
</dbReference>
<dbReference type="GO" id="GO:0005737">
    <property type="term" value="C:cytoplasm"/>
    <property type="evidence" value="ECO:0007669"/>
    <property type="project" value="UniProtKB-SubCell"/>
</dbReference>
<dbReference type="NCBIfam" id="NF001033">
    <property type="entry name" value="PRK00114.1"/>
    <property type="match status" value="1"/>
</dbReference>
<dbReference type="GO" id="GO:0042026">
    <property type="term" value="P:protein refolding"/>
    <property type="evidence" value="ECO:0007669"/>
    <property type="project" value="TreeGrafter"/>
</dbReference>
<organism evidence="7 8">
    <name type="scientific">Gallaecimonas xiamenensis 3-C-1</name>
    <dbReference type="NCBI Taxonomy" id="745411"/>
    <lineage>
        <taxon>Bacteria</taxon>
        <taxon>Pseudomonadati</taxon>
        <taxon>Pseudomonadota</taxon>
        <taxon>Gammaproteobacteria</taxon>
        <taxon>Enterobacterales</taxon>
        <taxon>Gallaecimonadaceae</taxon>
        <taxon>Gallaecimonas</taxon>
    </lineage>
</organism>
<dbReference type="RefSeq" id="WP_008482563.1">
    <property type="nucleotide sequence ID" value="NZ_AMRI01000002.1"/>
</dbReference>
<comment type="caution">
    <text evidence="7">The sequence shown here is derived from an EMBL/GenBank/DDBJ whole genome shotgun (WGS) entry which is preliminary data.</text>
</comment>
<gene>
    <name evidence="6 7" type="primary">hslO</name>
    <name evidence="7" type="ORF">B3C1_02035</name>
</gene>
<dbReference type="SUPFAM" id="SSF118352">
    <property type="entry name" value="HSP33 redox switch-like"/>
    <property type="match status" value="1"/>
</dbReference>
<dbReference type="CDD" id="cd00498">
    <property type="entry name" value="Hsp33"/>
    <property type="match status" value="1"/>
</dbReference>
<evidence type="ECO:0000256" key="4">
    <source>
        <dbReference type="ARBA" id="ARBA00023186"/>
    </source>
</evidence>
<sequence length="286" mass="31539">MAQDQLHRFLFEDAQVRGELVQLDQSFQAILANHQYPAPIQRLLGQLMAATSLLTATLKFEGEITVQLQGNGPVSLLVINGNHQQVLRGVARYQGEVPDGTLADMVGQGYLVITITPKDGERYQGVVGLEGDTLAQVLEGYFANSEQLPTRLWLFAEGEKAAGMMLQVLPGHDVEQDFEHLSTLTETIKAEELFGLEAEEVLHRLFHQEQVRLFDPQAVSFSCTCSRQRCEGALVSLGQAEAESMLAEHNGTLEMDCEYCRKRYQFDAVDIAGLFAGANQAADGTH</sequence>
<dbReference type="InterPro" id="IPR000397">
    <property type="entry name" value="Heat_shock_Hsp33"/>
</dbReference>
<keyword evidence="4 6" id="KW-0143">Chaperone</keyword>
<comment type="similarity">
    <text evidence="6">Belongs to the HSP33 family.</text>
</comment>
<reference evidence="7 8" key="1">
    <citation type="journal article" date="2012" name="J. Bacteriol.">
        <title>Genome Sequence of Gallaecimonas xiamenensis Type Strain 3-C-1.</title>
        <authorList>
            <person name="Lai Q."/>
            <person name="Wang L."/>
            <person name="Wang W."/>
            <person name="Shao Z."/>
        </authorList>
    </citation>
    <scope>NUCLEOTIDE SEQUENCE [LARGE SCALE GENOMIC DNA]</scope>
    <source>
        <strain evidence="7 8">3-C-1</strain>
    </source>
</reference>
<comment type="PTM">
    <text evidence="6">Under oxidizing conditions two disulfide bonds are formed involving the reactive cysteines. Under reducing conditions zinc is bound to the reactive cysteines and the protein is inactive.</text>
</comment>
<dbReference type="GO" id="GO:0051082">
    <property type="term" value="F:unfolded protein binding"/>
    <property type="evidence" value="ECO:0007669"/>
    <property type="project" value="UniProtKB-UniRule"/>
</dbReference>
<dbReference type="AlphaFoldDB" id="K2JSR0"/>
<dbReference type="HAMAP" id="MF_00117">
    <property type="entry name" value="HslO"/>
    <property type="match status" value="1"/>
</dbReference>
<keyword evidence="8" id="KW-1185">Reference proteome</keyword>
<dbReference type="Gene3D" id="1.10.287.480">
    <property type="entry name" value="helix hairpin bin"/>
    <property type="match status" value="1"/>
</dbReference>
<comment type="subcellular location">
    <subcellularLocation>
        <location evidence="6">Cytoplasm</location>
    </subcellularLocation>
</comment>
<dbReference type="eggNOG" id="COG1281">
    <property type="taxonomic scope" value="Bacteria"/>
</dbReference>
<evidence type="ECO:0000313" key="8">
    <source>
        <dbReference type="Proteomes" id="UP000006755"/>
    </source>
</evidence>
<evidence type="ECO:0000256" key="2">
    <source>
        <dbReference type="ARBA" id="ARBA00022833"/>
    </source>
</evidence>
<keyword evidence="2 6" id="KW-0862">Zinc</keyword>
<evidence type="ECO:0000256" key="3">
    <source>
        <dbReference type="ARBA" id="ARBA00023157"/>
    </source>
</evidence>
<comment type="function">
    <text evidence="6">Redox regulated molecular chaperone. Protects both thermally unfolding and oxidatively damaged proteins from irreversible aggregation. Plays an important role in the bacterial defense system toward oxidative stress.</text>
</comment>
<evidence type="ECO:0000313" key="7">
    <source>
        <dbReference type="EMBL" id="EKE77552.1"/>
    </source>
</evidence>
<dbReference type="OrthoDB" id="9793753at2"/>
<name>K2JSR0_9GAMM</name>
<proteinExistence type="inferred from homology"/>
<dbReference type="Gene3D" id="3.55.30.10">
    <property type="entry name" value="Hsp33 domain"/>
    <property type="match status" value="1"/>
</dbReference>
<keyword evidence="1 6" id="KW-0963">Cytoplasm</keyword>
<dbReference type="Proteomes" id="UP000006755">
    <property type="component" value="Unassembled WGS sequence"/>
</dbReference>
<dbReference type="InterPro" id="IPR016154">
    <property type="entry name" value="Heat_shock_Hsp33_C"/>
</dbReference>
<accession>K2JSR0</accession>
<dbReference type="Gene3D" id="3.90.1280.10">
    <property type="entry name" value="HSP33 redox switch-like"/>
    <property type="match status" value="1"/>
</dbReference>
<feature type="disulfide bond" description="Redox-active" evidence="6">
    <location>
        <begin position="223"/>
        <end position="225"/>
    </location>
</feature>
<dbReference type="GO" id="GO:0044183">
    <property type="term" value="F:protein folding chaperone"/>
    <property type="evidence" value="ECO:0007669"/>
    <property type="project" value="TreeGrafter"/>
</dbReference>
<keyword evidence="5 6" id="KW-0676">Redox-active center</keyword>